<dbReference type="SUPFAM" id="SSF109604">
    <property type="entry name" value="HD-domain/PDEase-like"/>
    <property type="match status" value="1"/>
</dbReference>
<dbReference type="Gene3D" id="1.10.3210.10">
    <property type="entry name" value="Hypothetical protein af1432"/>
    <property type="match status" value="1"/>
</dbReference>
<accession>A0ABV7KJU5</accession>
<evidence type="ECO:0000313" key="1">
    <source>
        <dbReference type="EMBL" id="MFC3207912.1"/>
    </source>
</evidence>
<organism evidence="1 2">
    <name type="scientific">Aquamicrobium soli</name>
    <dbReference type="NCBI Taxonomy" id="1811518"/>
    <lineage>
        <taxon>Bacteria</taxon>
        <taxon>Pseudomonadati</taxon>
        <taxon>Pseudomonadota</taxon>
        <taxon>Alphaproteobacteria</taxon>
        <taxon>Hyphomicrobiales</taxon>
        <taxon>Phyllobacteriaceae</taxon>
        <taxon>Aquamicrobium</taxon>
    </lineage>
</organism>
<reference evidence="2" key="1">
    <citation type="journal article" date="2019" name="Int. J. Syst. Evol. Microbiol.">
        <title>The Global Catalogue of Microorganisms (GCM) 10K type strain sequencing project: providing services to taxonomists for standard genome sequencing and annotation.</title>
        <authorList>
            <consortium name="The Broad Institute Genomics Platform"/>
            <consortium name="The Broad Institute Genome Sequencing Center for Infectious Disease"/>
            <person name="Wu L."/>
            <person name="Ma J."/>
        </authorList>
    </citation>
    <scope>NUCLEOTIDE SEQUENCE [LARGE SCALE GENOMIC DNA]</scope>
    <source>
        <strain evidence="2">KCTC 52165</strain>
    </source>
</reference>
<dbReference type="PANTHER" id="PTHR21174">
    <property type="match status" value="1"/>
</dbReference>
<keyword evidence="2" id="KW-1185">Reference proteome</keyword>
<dbReference type="PANTHER" id="PTHR21174:SF0">
    <property type="entry name" value="HD PHOSPHOHYDROLASE FAMILY PROTEIN-RELATED"/>
    <property type="match status" value="1"/>
</dbReference>
<protein>
    <recommendedName>
        <fullName evidence="3">Metal-dependent HD superfamily phosphohydrolase</fullName>
    </recommendedName>
</protein>
<name>A0ABV7KJU5_9HYPH</name>
<comment type="caution">
    <text evidence="1">The sequence shown here is derived from an EMBL/GenBank/DDBJ whole genome shotgun (WGS) entry which is preliminary data.</text>
</comment>
<sequence length="202" mass="22247">MLDEALKNELSALYDAPSRHYHGMKHIRALLELARQYRAELADPEAVEAAIWFHDAIYDSRAKNNEAQSAALARERLAGRVDAGRLDRIAAMIEATATHRLPDLGDAGALRDAALFLDMDLSVLGAAPDAFAAYEKAVRKEYGWVPEAAWLAGRAAVLKGFLAREAIFHTPEFRDRFEAQARRNMAVFLAALEGHAQSGFSA</sequence>
<dbReference type="RefSeq" id="WP_378222477.1">
    <property type="nucleotide sequence ID" value="NZ_JBHRTK010000016.1"/>
</dbReference>
<gene>
    <name evidence="1" type="ORF">ACFOHJ_16935</name>
</gene>
<evidence type="ECO:0000313" key="2">
    <source>
        <dbReference type="Proteomes" id="UP001595583"/>
    </source>
</evidence>
<dbReference type="InterPro" id="IPR009218">
    <property type="entry name" value="HD_phosphohydro"/>
</dbReference>
<dbReference type="EMBL" id="JBHRTK010000016">
    <property type="protein sequence ID" value="MFC3207912.1"/>
    <property type="molecule type" value="Genomic_DNA"/>
</dbReference>
<proteinExistence type="predicted"/>
<dbReference type="PIRSF" id="PIRSF035170">
    <property type="entry name" value="HD_phosphohydro"/>
    <property type="match status" value="1"/>
</dbReference>
<dbReference type="Proteomes" id="UP001595583">
    <property type="component" value="Unassembled WGS sequence"/>
</dbReference>
<evidence type="ECO:0008006" key="3">
    <source>
        <dbReference type="Google" id="ProtNLM"/>
    </source>
</evidence>